<gene>
    <name evidence="12" type="ORF">E9232_004856</name>
</gene>
<dbReference type="Gene3D" id="2.40.50.100">
    <property type="match status" value="2"/>
</dbReference>
<keyword evidence="4 9" id="KW-1003">Cell membrane</keyword>
<dbReference type="SUPFAM" id="SSF111369">
    <property type="entry name" value="HlyD-like secretion proteins"/>
    <property type="match status" value="2"/>
</dbReference>
<dbReference type="NCBIfam" id="TIGR01843">
    <property type="entry name" value="type_I_hlyD"/>
    <property type="match status" value="1"/>
</dbReference>
<evidence type="ECO:0000256" key="4">
    <source>
        <dbReference type="ARBA" id="ARBA00022475"/>
    </source>
</evidence>
<evidence type="ECO:0000256" key="8">
    <source>
        <dbReference type="ARBA" id="ARBA00023136"/>
    </source>
</evidence>
<keyword evidence="5 9" id="KW-0997">Cell inner membrane</keyword>
<comment type="caution">
    <text evidence="12">The sequence shown here is derived from an EMBL/GenBank/DDBJ whole genome shotgun (WGS) entry which is preliminary data.</text>
</comment>
<dbReference type="PRINTS" id="PR01490">
    <property type="entry name" value="RTXTOXIND"/>
</dbReference>
<dbReference type="PANTHER" id="PTHR30386">
    <property type="entry name" value="MEMBRANE FUSION SUBUNIT OF EMRAB-TOLC MULTIDRUG EFFLUX PUMP"/>
    <property type="match status" value="1"/>
</dbReference>
<evidence type="ECO:0000313" key="13">
    <source>
        <dbReference type="Proteomes" id="UP001262410"/>
    </source>
</evidence>
<evidence type="ECO:0000256" key="5">
    <source>
        <dbReference type="ARBA" id="ARBA00022519"/>
    </source>
</evidence>
<feature type="domain" description="AprE-like long alpha-helical hairpin" evidence="10">
    <location>
        <begin position="120"/>
        <end position="310"/>
    </location>
</feature>
<keyword evidence="3 9" id="KW-0813">Transport</keyword>
<evidence type="ECO:0000259" key="10">
    <source>
        <dbReference type="Pfam" id="PF25994"/>
    </source>
</evidence>
<organism evidence="12 13">
    <name type="scientific">Inquilinus ginsengisoli</name>
    <dbReference type="NCBI Taxonomy" id="363840"/>
    <lineage>
        <taxon>Bacteria</taxon>
        <taxon>Pseudomonadati</taxon>
        <taxon>Pseudomonadota</taxon>
        <taxon>Alphaproteobacteria</taxon>
        <taxon>Rhodospirillales</taxon>
        <taxon>Rhodospirillaceae</taxon>
        <taxon>Inquilinus</taxon>
    </lineage>
</organism>
<dbReference type="EMBL" id="JAVDPW010000009">
    <property type="protein sequence ID" value="MDR6292316.1"/>
    <property type="molecule type" value="Genomic_DNA"/>
</dbReference>
<dbReference type="InterPro" id="IPR050739">
    <property type="entry name" value="MFP"/>
</dbReference>
<dbReference type="RefSeq" id="WP_309798312.1">
    <property type="nucleotide sequence ID" value="NZ_JAVDPW010000009.1"/>
</dbReference>
<proteinExistence type="inferred from homology"/>
<dbReference type="InterPro" id="IPR058982">
    <property type="entry name" value="Beta-barrel_AprE"/>
</dbReference>
<reference evidence="12 13" key="1">
    <citation type="submission" date="2023-07" db="EMBL/GenBank/DDBJ databases">
        <title>Sorghum-associated microbial communities from plants grown in Nebraska, USA.</title>
        <authorList>
            <person name="Schachtman D."/>
        </authorList>
    </citation>
    <scope>NUCLEOTIDE SEQUENCE [LARGE SCALE GENOMIC DNA]</scope>
    <source>
        <strain evidence="12 13">584</strain>
    </source>
</reference>
<dbReference type="PANTHER" id="PTHR30386:SF17">
    <property type="entry name" value="ALKALINE PROTEASE SECRETION PROTEIN APRE"/>
    <property type="match status" value="1"/>
</dbReference>
<name>A0ABU1JUM4_9PROT</name>
<evidence type="ECO:0000256" key="2">
    <source>
        <dbReference type="ARBA" id="ARBA00009477"/>
    </source>
</evidence>
<evidence type="ECO:0000313" key="12">
    <source>
        <dbReference type="EMBL" id="MDR6292316.1"/>
    </source>
</evidence>
<evidence type="ECO:0000256" key="6">
    <source>
        <dbReference type="ARBA" id="ARBA00022692"/>
    </source>
</evidence>
<evidence type="ECO:0000256" key="9">
    <source>
        <dbReference type="RuleBase" id="RU365093"/>
    </source>
</evidence>
<feature type="domain" description="AprE-like beta-barrel" evidence="11">
    <location>
        <begin position="353"/>
        <end position="442"/>
    </location>
</feature>
<dbReference type="InterPro" id="IPR010129">
    <property type="entry name" value="T1SS_HlyD"/>
</dbReference>
<keyword evidence="7 9" id="KW-1133">Transmembrane helix</keyword>
<evidence type="ECO:0000259" key="11">
    <source>
        <dbReference type="Pfam" id="PF26002"/>
    </source>
</evidence>
<sequence length="459" mass="49233">MSLIPQEPGKPNLPAIPGSALLSASRKEETAALRQNARRLNRVSLIGGAVIAVFVVGAGVWAALTPLAAAAVANGQVSPEGNRRTVQHLEGGIIRELAVRDGDEVKAGDTLLVLDATRDRATYDMVRMQRLAAVATIARLDAEQTSAAAIAWPEAMLNETPSNPAAAALVRAQQDQFTFRRESIVGQKSVLAQRIAQSRSEIVGLKGQIRAADIQMELIQQEIDAVAPLVEKGLERRPRLLQLQRGQARLIGEKASALSSIARAEQTVGESEMRMLALDSDFRDKVASERAKTQKELAALEERMRSSGDVVVRTRIVAPLDGTVTGRKFHTVGGVVAPGAPILEIVPKSAKVVLDVQVQPNDIDVVREGQPALVRFVAYSHRSVPRVAGRLIYVAANSTVDEKTGRAYFLAKIEVDPAVVKQVAPGVELSAGTPAEVSITTGSRTVLDYAFDPLLQTFR</sequence>
<evidence type="ECO:0000256" key="1">
    <source>
        <dbReference type="ARBA" id="ARBA00004377"/>
    </source>
</evidence>
<evidence type="ECO:0000256" key="3">
    <source>
        <dbReference type="ARBA" id="ARBA00022448"/>
    </source>
</evidence>
<dbReference type="Gene3D" id="2.40.30.170">
    <property type="match status" value="1"/>
</dbReference>
<comment type="similarity">
    <text evidence="2 9">Belongs to the membrane fusion protein (MFP) (TC 8.A.1) family.</text>
</comment>
<dbReference type="Pfam" id="PF26002">
    <property type="entry name" value="Beta-barrel_AprE"/>
    <property type="match status" value="1"/>
</dbReference>
<feature type="transmembrane region" description="Helical" evidence="9">
    <location>
        <begin position="43"/>
        <end position="64"/>
    </location>
</feature>
<comment type="subcellular location">
    <subcellularLocation>
        <location evidence="1 9">Cell inner membrane</location>
        <topology evidence="1 9">Single-pass membrane protein</topology>
    </subcellularLocation>
</comment>
<dbReference type="Pfam" id="PF25994">
    <property type="entry name" value="HH_AprE"/>
    <property type="match status" value="1"/>
</dbReference>
<evidence type="ECO:0000256" key="7">
    <source>
        <dbReference type="ARBA" id="ARBA00022989"/>
    </source>
</evidence>
<keyword evidence="8 9" id="KW-0472">Membrane</keyword>
<keyword evidence="6 9" id="KW-0812">Transmembrane</keyword>
<dbReference type="InterPro" id="IPR058781">
    <property type="entry name" value="HH_AprE-like"/>
</dbReference>
<dbReference type="Proteomes" id="UP001262410">
    <property type="component" value="Unassembled WGS sequence"/>
</dbReference>
<accession>A0ABU1JUM4</accession>
<protein>
    <recommendedName>
        <fullName evidence="9">Membrane fusion protein (MFP) family protein</fullName>
    </recommendedName>
</protein>
<keyword evidence="13" id="KW-1185">Reference proteome</keyword>